<accession>A0A4Y2EXK0</accession>
<dbReference type="EMBL" id="BGPR01000737">
    <property type="protein sequence ID" value="GBM33581.1"/>
    <property type="molecule type" value="Genomic_DNA"/>
</dbReference>
<keyword evidence="3" id="KW-1185">Reference proteome</keyword>
<protein>
    <submittedName>
        <fullName evidence="2">Uncharacterized protein</fullName>
    </submittedName>
</protein>
<name>A0A4Y2EXK0_ARAVE</name>
<evidence type="ECO:0000313" key="2">
    <source>
        <dbReference type="EMBL" id="GBM33581.1"/>
    </source>
</evidence>
<reference evidence="2 3" key="1">
    <citation type="journal article" date="2019" name="Sci. Rep.">
        <title>Orb-weaving spider Araneus ventricosus genome elucidates the spidroin gene catalogue.</title>
        <authorList>
            <person name="Kono N."/>
            <person name="Nakamura H."/>
            <person name="Ohtoshi R."/>
            <person name="Moran D.A.P."/>
            <person name="Shinohara A."/>
            <person name="Yoshida Y."/>
            <person name="Fujiwara M."/>
            <person name="Mori M."/>
            <person name="Tomita M."/>
            <person name="Arakawa K."/>
        </authorList>
    </citation>
    <scope>NUCLEOTIDE SEQUENCE [LARGE SCALE GENOMIC DNA]</scope>
</reference>
<organism evidence="2 3">
    <name type="scientific">Araneus ventricosus</name>
    <name type="common">Orbweaver spider</name>
    <name type="synonym">Epeira ventricosa</name>
    <dbReference type="NCBI Taxonomy" id="182803"/>
    <lineage>
        <taxon>Eukaryota</taxon>
        <taxon>Metazoa</taxon>
        <taxon>Ecdysozoa</taxon>
        <taxon>Arthropoda</taxon>
        <taxon>Chelicerata</taxon>
        <taxon>Arachnida</taxon>
        <taxon>Araneae</taxon>
        <taxon>Araneomorphae</taxon>
        <taxon>Entelegynae</taxon>
        <taxon>Araneoidea</taxon>
        <taxon>Araneidae</taxon>
        <taxon>Araneus</taxon>
    </lineage>
</organism>
<evidence type="ECO:0000256" key="1">
    <source>
        <dbReference type="SAM" id="MobiDB-lite"/>
    </source>
</evidence>
<proteinExistence type="predicted"/>
<dbReference type="AlphaFoldDB" id="A0A4Y2EXK0"/>
<feature type="region of interest" description="Disordered" evidence="1">
    <location>
        <begin position="56"/>
        <end position="93"/>
    </location>
</feature>
<comment type="caution">
    <text evidence="2">The sequence shown here is derived from an EMBL/GenBank/DDBJ whole genome shotgun (WGS) entry which is preliminary data.</text>
</comment>
<dbReference type="Proteomes" id="UP000499080">
    <property type="component" value="Unassembled WGS sequence"/>
</dbReference>
<gene>
    <name evidence="2" type="ORF">AVEN_181827_1</name>
</gene>
<evidence type="ECO:0000313" key="3">
    <source>
        <dbReference type="Proteomes" id="UP000499080"/>
    </source>
</evidence>
<sequence length="93" mass="10420">MNLRHYFHRGWPRAAVSIEGSRSLESDSQKICRRPAGILKLKPVDQQPPLLRGKVKVSRRGTEGRPRHLTMQSKLPGGPIPKIPRAALQNGTH</sequence>